<reference evidence="1 2" key="1">
    <citation type="submission" date="2020-07" db="EMBL/GenBank/DDBJ databases">
        <title>Draft genome sequence of violacein-producing bacteria and related species.</title>
        <authorList>
            <person name="Wilson H.S."/>
            <person name="De Leon M.E."/>
        </authorList>
    </citation>
    <scope>NUCLEOTIDE SEQUENCE [LARGE SCALE GENOMIC DNA]</scope>
    <source>
        <strain evidence="1 2">HSC-21Su07</strain>
    </source>
</reference>
<dbReference type="EMBL" id="JACERN010000042">
    <property type="protein sequence ID" value="MBA4710221.1"/>
    <property type="molecule type" value="Genomic_DNA"/>
</dbReference>
<evidence type="ECO:0000313" key="2">
    <source>
        <dbReference type="Proteomes" id="UP000545606"/>
    </source>
</evidence>
<evidence type="ECO:0000313" key="1">
    <source>
        <dbReference type="EMBL" id="MBA4710221.1"/>
    </source>
</evidence>
<gene>
    <name evidence="1" type="ORF">H2Z84_17775</name>
</gene>
<sequence>MFIIAAPLAYLVFAFMSVGIGHDLAVPADQSSQQANASIKNSSLLAIPADGSQ</sequence>
<accession>A0A838YI19</accession>
<proteinExistence type="predicted"/>
<organism evidence="1 2">
    <name type="scientific">Aquitalea aquatica</name>
    <dbReference type="NCBI Taxonomy" id="3044273"/>
    <lineage>
        <taxon>Bacteria</taxon>
        <taxon>Pseudomonadati</taxon>
        <taxon>Pseudomonadota</taxon>
        <taxon>Betaproteobacteria</taxon>
        <taxon>Neisseriales</taxon>
        <taxon>Chromobacteriaceae</taxon>
        <taxon>Aquitalea</taxon>
    </lineage>
</organism>
<comment type="caution">
    <text evidence="1">The sequence shown here is derived from an EMBL/GenBank/DDBJ whole genome shotgun (WGS) entry which is preliminary data.</text>
</comment>
<keyword evidence="2" id="KW-1185">Reference proteome</keyword>
<protein>
    <submittedName>
        <fullName evidence="1">Uncharacterized protein</fullName>
    </submittedName>
</protein>
<dbReference type="Proteomes" id="UP000545606">
    <property type="component" value="Unassembled WGS sequence"/>
</dbReference>
<dbReference type="RefSeq" id="WP_181837135.1">
    <property type="nucleotide sequence ID" value="NZ_JACERN010000042.1"/>
</dbReference>
<name>A0A838YI19_9NEIS</name>
<dbReference type="AlphaFoldDB" id="A0A838YI19"/>